<gene>
    <name evidence="2" type="ORF">EPJ72_03175</name>
</gene>
<comment type="caution">
    <text evidence="2">The sequence shown here is derived from an EMBL/GenBank/DDBJ whole genome shotgun (WGS) entry which is preliminary data.</text>
</comment>
<reference evidence="2 3" key="1">
    <citation type="journal article" date="1992" name="Lakartidningen">
        <title>[Penicillin V and not amoxicillin is the first choice preparation in acute otitis].</title>
        <authorList>
            <person name="Kamme C."/>
            <person name="Lundgren K."/>
            <person name="Prellner K."/>
        </authorList>
    </citation>
    <scope>NUCLEOTIDE SEQUENCE [LARGE SCALE GENOMIC DNA]</scope>
    <source>
        <strain evidence="2 3">PC5538III-hc</strain>
    </source>
</reference>
<feature type="domain" description="Putative beta-lactamase-inhibitor-like PepSY-like" evidence="1">
    <location>
        <begin position="54"/>
        <end position="134"/>
    </location>
</feature>
<dbReference type="Pfam" id="PF11396">
    <property type="entry name" value="PepSY_like"/>
    <property type="match status" value="1"/>
</dbReference>
<accession>A0A5C8F5N3</accession>
<name>A0A5C8F5N3_BRAPL</name>
<sequence>MKKIIYIITILSITAIYAYSRSAAISEVPKNAIAFADKYFPDNYLYRASEMSDTYILIFKGGLKIYVNSKGEWNTISGGGDEISIEYVEDNVKNAIKKEYPNEKVIYIQKRSKDYKIEFKNRKKIYIDFDGNIKK</sequence>
<dbReference type="SUPFAM" id="SSF160574">
    <property type="entry name" value="BT0923-like"/>
    <property type="match status" value="1"/>
</dbReference>
<organism evidence="2 3">
    <name type="scientific">Brachyspira pilosicoli</name>
    <name type="common">Serpulina pilosicoli</name>
    <dbReference type="NCBI Taxonomy" id="52584"/>
    <lineage>
        <taxon>Bacteria</taxon>
        <taxon>Pseudomonadati</taxon>
        <taxon>Spirochaetota</taxon>
        <taxon>Spirochaetia</taxon>
        <taxon>Brachyspirales</taxon>
        <taxon>Brachyspiraceae</taxon>
        <taxon>Brachyspira</taxon>
    </lineage>
</organism>
<protein>
    <recommendedName>
        <fullName evidence="1">Putative beta-lactamase-inhibitor-like PepSY-like domain-containing protein</fullName>
    </recommendedName>
</protein>
<dbReference type="AlphaFoldDB" id="A0A5C8F5N3"/>
<dbReference type="Proteomes" id="UP000323176">
    <property type="component" value="Unassembled WGS sequence"/>
</dbReference>
<dbReference type="EMBL" id="SAXY01000020">
    <property type="protein sequence ID" value="TXJ44958.1"/>
    <property type="molecule type" value="Genomic_DNA"/>
</dbReference>
<evidence type="ECO:0000313" key="3">
    <source>
        <dbReference type="Proteomes" id="UP000323176"/>
    </source>
</evidence>
<dbReference type="InterPro" id="IPR021533">
    <property type="entry name" value="PepSY-like"/>
</dbReference>
<proteinExistence type="predicted"/>
<evidence type="ECO:0000259" key="1">
    <source>
        <dbReference type="Pfam" id="PF11396"/>
    </source>
</evidence>
<dbReference type="Gene3D" id="3.40.1420.30">
    <property type="match status" value="1"/>
</dbReference>
<evidence type="ECO:0000313" key="2">
    <source>
        <dbReference type="EMBL" id="TXJ44958.1"/>
    </source>
</evidence>
<dbReference type="OrthoDB" id="307807at2"/>